<reference evidence="2" key="1">
    <citation type="submission" date="2017-05" db="EMBL/GenBank/DDBJ databases">
        <authorList>
            <person name="Varghese N."/>
            <person name="Submissions S."/>
        </authorList>
    </citation>
    <scope>NUCLEOTIDE SEQUENCE</scope>
    <source>
        <strain evidence="2">DSM 45262</strain>
    </source>
</reference>
<dbReference type="AlphaFoldDB" id="A0AA45WQU9"/>
<gene>
    <name evidence="2" type="ORF">SAMN06265361_105234</name>
</gene>
<feature type="transmembrane region" description="Helical" evidence="1">
    <location>
        <begin position="14"/>
        <end position="35"/>
    </location>
</feature>
<evidence type="ECO:0008006" key="4">
    <source>
        <dbReference type="Google" id="ProtNLM"/>
    </source>
</evidence>
<proteinExistence type="predicted"/>
<accession>A0AA45WQU9</accession>
<evidence type="ECO:0000256" key="1">
    <source>
        <dbReference type="SAM" id="Phobius"/>
    </source>
</evidence>
<protein>
    <recommendedName>
        <fullName evidence="4">Fimbrial assembly protein</fullName>
    </recommendedName>
</protein>
<dbReference type="EMBL" id="FXTU01000005">
    <property type="protein sequence ID" value="SMP27056.1"/>
    <property type="molecule type" value="Genomic_DNA"/>
</dbReference>
<keyword evidence="1" id="KW-0472">Membrane</keyword>
<evidence type="ECO:0000313" key="2">
    <source>
        <dbReference type="EMBL" id="SMP27056.1"/>
    </source>
</evidence>
<evidence type="ECO:0000313" key="3">
    <source>
        <dbReference type="Proteomes" id="UP001157946"/>
    </source>
</evidence>
<keyword evidence="1" id="KW-1133">Transmembrane helix</keyword>
<sequence length="196" mass="22402">MNFLPPQPLSRRFFFWWLSLILLVVGAGIGGVLYFDRVLEKKVTRIEDAVIEKRRAVSEAMLEESKEQKFYDKYQAFFTYRDTIERAEGKRQAWKEAAEAIVTTMPAGARLFQLQGLGNRLDGWALFPSMQEASDFVSKLAQEENEHFSEGWIDCVGDQCAAAKVKKEADKNQVIVRFHFALQKEKESVPLSQGGD</sequence>
<comment type="caution">
    <text evidence="2">The sequence shown here is derived from an EMBL/GenBank/DDBJ whole genome shotgun (WGS) entry which is preliminary data.</text>
</comment>
<dbReference type="Proteomes" id="UP001157946">
    <property type="component" value="Unassembled WGS sequence"/>
</dbReference>
<dbReference type="RefSeq" id="WP_102993585.1">
    <property type="nucleotide sequence ID" value="NZ_FXTU01000005.1"/>
</dbReference>
<organism evidence="2 3">
    <name type="scientific">Laceyella tengchongensis</name>
    <dbReference type="NCBI Taxonomy" id="574699"/>
    <lineage>
        <taxon>Bacteria</taxon>
        <taxon>Bacillati</taxon>
        <taxon>Bacillota</taxon>
        <taxon>Bacilli</taxon>
        <taxon>Bacillales</taxon>
        <taxon>Thermoactinomycetaceae</taxon>
        <taxon>Laceyella</taxon>
    </lineage>
</organism>
<keyword evidence="3" id="KW-1185">Reference proteome</keyword>
<name>A0AA45WQU9_9BACL</name>
<keyword evidence="1" id="KW-0812">Transmembrane</keyword>